<evidence type="ECO:0000313" key="2">
    <source>
        <dbReference type="EMBL" id="SOE68814.1"/>
    </source>
</evidence>
<keyword evidence="1" id="KW-0732">Signal</keyword>
<sequence length="107" mass="11154">MRRFPLAFLPLILLLPGCSGSFAGGYDRVVGESDAWGVSVADPRVDSLGECHDDPSVETAALSTDLPSSAYGLRLVPGSTETDALRLADCLADARTSDTITISSPAQ</sequence>
<dbReference type="EMBL" id="OCST01000004">
    <property type="protein sequence ID" value="SOE68814.1"/>
    <property type="molecule type" value="Genomic_DNA"/>
</dbReference>
<gene>
    <name evidence="2" type="ORF">SAMN06296378_1842</name>
</gene>
<reference evidence="2 3" key="1">
    <citation type="submission" date="2017-09" db="EMBL/GenBank/DDBJ databases">
        <authorList>
            <person name="Ehlers B."/>
            <person name="Leendertz F.H."/>
        </authorList>
    </citation>
    <scope>NUCLEOTIDE SEQUENCE [LARGE SCALE GENOMIC DNA]</scope>
    <source>
        <strain evidence="2 3">CGMCC 1.05381</strain>
    </source>
</reference>
<keyword evidence="3" id="KW-1185">Reference proteome</keyword>
<protein>
    <submittedName>
        <fullName evidence="2">Uncharacterized protein</fullName>
    </submittedName>
</protein>
<dbReference type="AlphaFoldDB" id="A0A2C8ZTJ0"/>
<evidence type="ECO:0000256" key="1">
    <source>
        <dbReference type="SAM" id="SignalP"/>
    </source>
</evidence>
<evidence type="ECO:0000313" key="3">
    <source>
        <dbReference type="Proteomes" id="UP000219440"/>
    </source>
</evidence>
<feature type="chain" id="PRO_5012519225" evidence="1">
    <location>
        <begin position="24"/>
        <end position="107"/>
    </location>
</feature>
<name>A0A2C8ZTJ0_9MICO</name>
<accession>A0A2C8ZTJ0</accession>
<organism evidence="2 3">
    <name type="scientific">Salinibacterium xinjiangense</name>
    <dbReference type="NCBI Taxonomy" id="386302"/>
    <lineage>
        <taxon>Bacteria</taxon>
        <taxon>Bacillati</taxon>
        <taxon>Actinomycetota</taxon>
        <taxon>Actinomycetes</taxon>
        <taxon>Micrococcales</taxon>
        <taxon>Microbacteriaceae</taxon>
        <taxon>Salinibacterium</taxon>
    </lineage>
</organism>
<proteinExistence type="predicted"/>
<dbReference type="Proteomes" id="UP000219440">
    <property type="component" value="Unassembled WGS sequence"/>
</dbReference>
<feature type="signal peptide" evidence="1">
    <location>
        <begin position="1"/>
        <end position="23"/>
    </location>
</feature>